<dbReference type="InterPro" id="IPR050388">
    <property type="entry name" value="ABC_Ni/Peptide_Import"/>
</dbReference>
<sequence>MTDSAQTPPAEPVLEFRDLRVDFALATSTVHAVRGVNLSVAAGETLAVVGESGSGKSATALSAMRLNPEPPCVYAGGQVLLDGRDVLALREKELRKIRGARISMVFQDPMTSLDPLQRVGDQVAEVLRLHGDHTRAEARRAALTALDEVGIPDPERRYRQYPHELSGGLRQRVMIASALVARPRVLIADEPTTALDVTVQRQILELLVRLQRRHGMAVLLITHDLGVVAETADRVVVMRHGEVVETGDVEQVFTRPAAPYTRELLAATPDWSPSHDHDPAAGDRRTAQGVPRPPAERRRGRRLPHRPGGRDVRPGR</sequence>
<keyword evidence="6 10" id="KW-0067">ATP-binding</keyword>
<keyword evidence="7" id="KW-0472">Membrane</keyword>
<evidence type="ECO:0000313" key="10">
    <source>
        <dbReference type="EMBL" id="UZK57857.1"/>
    </source>
</evidence>
<dbReference type="GO" id="GO:0005524">
    <property type="term" value="F:ATP binding"/>
    <property type="evidence" value="ECO:0007669"/>
    <property type="project" value="UniProtKB-KW"/>
</dbReference>
<keyword evidence="5" id="KW-0547">Nucleotide-binding</keyword>
<name>A0ABY6Q0T3_9ACTN</name>
<evidence type="ECO:0000259" key="9">
    <source>
        <dbReference type="PROSITE" id="PS50893"/>
    </source>
</evidence>
<dbReference type="Gene3D" id="3.40.50.300">
    <property type="entry name" value="P-loop containing nucleotide triphosphate hydrolases"/>
    <property type="match status" value="1"/>
</dbReference>
<feature type="domain" description="ABC transporter" evidence="9">
    <location>
        <begin position="14"/>
        <end position="265"/>
    </location>
</feature>
<keyword evidence="11" id="KW-1185">Reference proteome</keyword>
<evidence type="ECO:0000256" key="7">
    <source>
        <dbReference type="ARBA" id="ARBA00023136"/>
    </source>
</evidence>
<dbReference type="SUPFAM" id="SSF52540">
    <property type="entry name" value="P-loop containing nucleoside triphosphate hydrolases"/>
    <property type="match status" value="1"/>
</dbReference>
<evidence type="ECO:0000256" key="5">
    <source>
        <dbReference type="ARBA" id="ARBA00022741"/>
    </source>
</evidence>
<dbReference type="EMBL" id="CP098740">
    <property type="protein sequence ID" value="UZK57857.1"/>
    <property type="molecule type" value="Genomic_DNA"/>
</dbReference>
<dbReference type="CDD" id="cd03257">
    <property type="entry name" value="ABC_NikE_OppD_transporters"/>
    <property type="match status" value="1"/>
</dbReference>
<evidence type="ECO:0000256" key="2">
    <source>
        <dbReference type="ARBA" id="ARBA00005417"/>
    </source>
</evidence>
<evidence type="ECO:0000256" key="3">
    <source>
        <dbReference type="ARBA" id="ARBA00022448"/>
    </source>
</evidence>
<evidence type="ECO:0000256" key="1">
    <source>
        <dbReference type="ARBA" id="ARBA00004202"/>
    </source>
</evidence>
<dbReference type="RefSeq" id="WP_265546314.1">
    <property type="nucleotide sequence ID" value="NZ_CP098740.1"/>
</dbReference>
<dbReference type="SMART" id="SM00382">
    <property type="entry name" value="AAA"/>
    <property type="match status" value="1"/>
</dbReference>
<proteinExistence type="inferred from homology"/>
<dbReference type="PANTHER" id="PTHR43297">
    <property type="entry name" value="OLIGOPEPTIDE TRANSPORT ATP-BINDING PROTEIN APPD"/>
    <property type="match status" value="1"/>
</dbReference>
<keyword evidence="3" id="KW-0813">Transport</keyword>
<evidence type="ECO:0000256" key="6">
    <source>
        <dbReference type="ARBA" id="ARBA00022840"/>
    </source>
</evidence>
<reference evidence="10" key="1">
    <citation type="journal article" date="2022" name="Front. Microbiol.">
        <title>Mirubactin C rescues the lethal effect of cell wall biosynthesis mutations in Bacillus subtilis.</title>
        <authorList>
            <person name="Kepplinger B."/>
            <person name="Wen X."/>
            <person name="Tyler A.R."/>
            <person name="Kim B.Y."/>
            <person name="Brown J."/>
            <person name="Banks P."/>
            <person name="Dashti Y."/>
            <person name="Mackenzie E.S."/>
            <person name="Wills C."/>
            <person name="Kawai Y."/>
            <person name="Waldron K.J."/>
            <person name="Allenby N.E.E."/>
            <person name="Wu L.J."/>
            <person name="Hall M.J."/>
            <person name="Errington J."/>
        </authorList>
    </citation>
    <scope>NUCLEOTIDE SEQUENCE</scope>
    <source>
        <strain evidence="10">MDA8-470</strain>
    </source>
</reference>
<evidence type="ECO:0000256" key="8">
    <source>
        <dbReference type="SAM" id="MobiDB-lite"/>
    </source>
</evidence>
<evidence type="ECO:0000256" key="4">
    <source>
        <dbReference type="ARBA" id="ARBA00022475"/>
    </source>
</evidence>
<feature type="compositionally biased region" description="Basic and acidic residues" evidence="8">
    <location>
        <begin position="273"/>
        <end position="286"/>
    </location>
</feature>
<comment type="similarity">
    <text evidence="2">Belongs to the ABC transporter superfamily.</text>
</comment>
<comment type="subcellular location">
    <subcellularLocation>
        <location evidence="1">Cell membrane</location>
        <topology evidence="1">Peripheral membrane protein</topology>
    </subcellularLocation>
</comment>
<dbReference type="Proteomes" id="UP001164963">
    <property type="component" value="Chromosome"/>
</dbReference>
<feature type="region of interest" description="Disordered" evidence="8">
    <location>
        <begin position="268"/>
        <end position="316"/>
    </location>
</feature>
<evidence type="ECO:0000313" key="11">
    <source>
        <dbReference type="Proteomes" id="UP001164963"/>
    </source>
</evidence>
<dbReference type="Pfam" id="PF00005">
    <property type="entry name" value="ABC_tran"/>
    <property type="match status" value="1"/>
</dbReference>
<protein>
    <submittedName>
        <fullName evidence="10">ABC transporter ATP-binding protein</fullName>
    </submittedName>
</protein>
<dbReference type="InterPro" id="IPR003439">
    <property type="entry name" value="ABC_transporter-like_ATP-bd"/>
</dbReference>
<organism evidence="10 11">
    <name type="scientific">Streptomyces drozdowiczii</name>
    <dbReference type="NCBI Taxonomy" id="202862"/>
    <lineage>
        <taxon>Bacteria</taxon>
        <taxon>Bacillati</taxon>
        <taxon>Actinomycetota</taxon>
        <taxon>Actinomycetes</taxon>
        <taxon>Kitasatosporales</taxon>
        <taxon>Streptomycetaceae</taxon>
        <taxon>Streptomyces</taxon>
    </lineage>
</organism>
<keyword evidence="4" id="KW-1003">Cell membrane</keyword>
<dbReference type="PROSITE" id="PS50893">
    <property type="entry name" value="ABC_TRANSPORTER_2"/>
    <property type="match status" value="1"/>
</dbReference>
<dbReference type="PANTHER" id="PTHR43297:SF2">
    <property type="entry name" value="DIPEPTIDE TRANSPORT ATP-BINDING PROTEIN DPPD"/>
    <property type="match status" value="1"/>
</dbReference>
<dbReference type="InterPro" id="IPR003593">
    <property type="entry name" value="AAA+_ATPase"/>
</dbReference>
<feature type="compositionally biased region" description="Basic residues" evidence="8">
    <location>
        <begin position="298"/>
        <end position="307"/>
    </location>
</feature>
<dbReference type="InterPro" id="IPR027417">
    <property type="entry name" value="P-loop_NTPase"/>
</dbReference>
<accession>A0ABY6Q0T3</accession>
<gene>
    <name evidence="10" type="ORF">NEH16_30545</name>
</gene>